<proteinExistence type="predicted"/>
<dbReference type="EMBL" id="KN817653">
    <property type="protein sequence ID" value="KJA15128.1"/>
    <property type="molecule type" value="Genomic_DNA"/>
</dbReference>
<feature type="compositionally biased region" description="Basic and acidic residues" evidence="1">
    <location>
        <begin position="111"/>
        <end position="120"/>
    </location>
</feature>
<evidence type="ECO:0000313" key="2">
    <source>
        <dbReference type="EMBL" id="KJA15128.1"/>
    </source>
</evidence>
<evidence type="ECO:0000313" key="3">
    <source>
        <dbReference type="Proteomes" id="UP000054270"/>
    </source>
</evidence>
<accession>A0A0D2LWB2</accession>
<organism evidence="2 3">
    <name type="scientific">Hypholoma sublateritium (strain FD-334 SS-4)</name>
    <dbReference type="NCBI Taxonomy" id="945553"/>
    <lineage>
        <taxon>Eukaryota</taxon>
        <taxon>Fungi</taxon>
        <taxon>Dikarya</taxon>
        <taxon>Basidiomycota</taxon>
        <taxon>Agaricomycotina</taxon>
        <taxon>Agaricomycetes</taxon>
        <taxon>Agaricomycetidae</taxon>
        <taxon>Agaricales</taxon>
        <taxon>Agaricineae</taxon>
        <taxon>Strophariaceae</taxon>
        <taxon>Hypholoma</taxon>
    </lineage>
</organism>
<evidence type="ECO:0000256" key="1">
    <source>
        <dbReference type="SAM" id="MobiDB-lite"/>
    </source>
</evidence>
<name>A0A0D2LWB2_HYPSF</name>
<keyword evidence="3" id="KW-1185">Reference proteome</keyword>
<protein>
    <submittedName>
        <fullName evidence="2">Uncharacterized protein</fullName>
    </submittedName>
</protein>
<feature type="region of interest" description="Disordered" evidence="1">
    <location>
        <begin position="100"/>
        <end position="120"/>
    </location>
</feature>
<dbReference type="Proteomes" id="UP000054270">
    <property type="component" value="Unassembled WGS sequence"/>
</dbReference>
<reference evidence="3" key="1">
    <citation type="submission" date="2014-04" db="EMBL/GenBank/DDBJ databases">
        <title>Evolutionary Origins and Diversification of the Mycorrhizal Mutualists.</title>
        <authorList>
            <consortium name="DOE Joint Genome Institute"/>
            <consortium name="Mycorrhizal Genomics Consortium"/>
            <person name="Kohler A."/>
            <person name="Kuo A."/>
            <person name="Nagy L.G."/>
            <person name="Floudas D."/>
            <person name="Copeland A."/>
            <person name="Barry K.W."/>
            <person name="Cichocki N."/>
            <person name="Veneault-Fourrey C."/>
            <person name="LaButti K."/>
            <person name="Lindquist E.A."/>
            <person name="Lipzen A."/>
            <person name="Lundell T."/>
            <person name="Morin E."/>
            <person name="Murat C."/>
            <person name="Riley R."/>
            <person name="Ohm R."/>
            <person name="Sun H."/>
            <person name="Tunlid A."/>
            <person name="Henrissat B."/>
            <person name="Grigoriev I.V."/>
            <person name="Hibbett D.S."/>
            <person name="Martin F."/>
        </authorList>
    </citation>
    <scope>NUCLEOTIDE SEQUENCE [LARGE SCALE GENOMIC DNA]</scope>
    <source>
        <strain evidence="3">FD-334 SS-4</strain>
    </source>
</reference>
<gene>
    <name evidence="2" type="ORF">HYPSUDRAFT_398114</name>
</gene>
<feature type="compositionally biased region" description="Basic residues" evidence="1">
    <location>
        <begin position="101"/>
        <end position="110"/>
    </location>
</feature>
<sequence>MYIDRRACARGRAMFRVQGIRSAGSGAGAGAGHVASRTYFRRGARSALYARRAVGRCVHVLCGGAGGARRMGGRGKGRRSDEIKGEAWRTAGKAIAPIANRHPHRSSPHRRLQDQERDHPASPAIARRGLRHRHPVTVMSHNGAPRTRATRQGAVCAGRTGGAWGRAGEQRRLWVGAKGKRQPPSGVVPYQRGVRAAIATRRRGCTYARTCYSARSRLYRGKLQGARQPWTRAEGG</sequence>
<dbReference type="AlphaFoldDB" id="A0A0D2LWB2"/>